<evidence type="ECO:0000313" key="2">
    <source>
        <dbReference type="Proteomes" id="UP000008144"/>
    </source>
</evidence>
<accession>H2XVW2</accession>
<sequence length="92" mass="10651">IHIYSRVGKDGTPFHSIFSYILVINKENSKKTVVNCLKHDQDIYIFCAKGVPFSPPHYILIYIIAIYAYTQHFLKQNTRVITTVIAPPRQDK</sequence>
<reference evidence="1" key="2">
    <citation type="journal article" date="2008" name="Genome Biol.">
        <title>Improved genome assembly and evidence-based global gene model set for the chordate Ciona intestinalis: new insight into intron and operon populations.</title>
        <authorList>
            <person name="Satou Y."/>
            <person name="Mineta K."/>
            <person name="Ogasawara M."/>
            <person name="Sasakura Y."/>
            <person name="Shoguchi E."/>
            <person name="Ueno K."/>
            <person name="Yamada L."/>
            <person name="Matsumoto J."/>
            <person name="Wasserscheid J."/>
            <person name="Dewar K."/>
            <person name="Wiley G.B."/>
            <person name="Macmil S.L."/>
            <person name="Roe B.A."/>
            <person name="Zeller R.W."/>
            <person name="Hastings K.E."/>
            <person name="Lemaire P."/>
            <person name="Lindquist E."/>
            <person name="Endo T."/>
            <person name="Hotta K."/>
            <person name="Inaba K."/>
        </authorList>
    </citation>
    <scope>NUCLEOTIDE SEQUENCE [LARGE SCALE GENOMIC DNA]</scope>
    <source>
        <strain evidence="1">wild type</strain>
    </source>
</reference>
<name>H2XVW2_CIOIN</name>
<reference evidence="1" key="4">
    <citation type="submission" date="2025-09" db="UniProtKB">
        <authorList>
            <consortium name="Ensembl"/>
        </authorList>
    </citation>
    <scope>IDENTIFICATION</scope>
</reference>
<evidence type="ECO:0000313" key="1">
    <source>
        <dbReference type="Ensembl" id="ENSCINP00000033796.1"/>
    </source>
</evidence>
<reference evidence="1" key="3">
    <citation type="submission" date="2025-08" db="UniProtKB">
        <authorList>
            <consortium name="Ensembl"/>
        </authorList>
    </citation>
    <scope>IDENTIFICATION</scope>
</reference>
<protein>
    <submittedName>
        <fullName evidence="1">Uncharacterized protein</fullName>
    </submittedName>
</protein>
<keyword evidence="2" id="KW-1185">Reference proteome</keyword>
<dbReference type="Proteomes" id="UP000008144">
    <property type="component" value="Chromosome 13"/>
</dbReference>
<dbReference type="AlphaFoldDB" id="H2XVW2"/>
<dbReference type="EMBL" id="EAAA01001081">
    <property type="status" value="NOT_ANNOTATED_CDS"/>
    <property type="molecule type" value="Genomic_DNA"/>
</dbReference>
<reference evidence="2" key="1">
    <citation type="journal article" date="2002" name="Science">
        <title>The draft genome of Ciona intestinalis: insights into chordate and vertebrate origins.</title>
        <authorList>
            <person name="Dehal P."/>
            <person name="Satou Y."/>
            <person name="Campbell R.K."/>
            <person name="Chapman J."/>
            <person name="Degnan B."/>
            <person name="De Tomaso A."/>
            <person name="Davidson B."/>
            <person name="Di Gregorio A."/>
            <person name="Gelpke M."/>
            <person name="Goodstein D.M."/>
            <person name="Harafuji N."/>
            <person name="Hastings K.E."/>
            <person name="Ho I."/>
            <person name="Hotta K."/>
            <person name="Huang W."/>
            <person name="Kawashima T."/>
            <person name="Lemaire P."/>
            <person name="Martinez D."/>
            <person name="Meinertzhagen I.A."/>
            <person name="Necula S."/>
            <person name="Nonaka M."/>
            <person name="Putnam N."/>
            <person name="Rash S."/>
            <person name="Saiga H."/>
            <person name="Satake M."/>
            <person name="Terry A."/>
            <person name="Yamada L."/>
            <person name="Wang H.G."/>
            <person name="Awazu S."/>
            <person name="Azumi K."/>
            <person name="Boore J."/>
            <person name="Branno M."/>
            <person name="Chin-Bow S."/>
            <person name="DeSantis R."/>
            <person name="Doyle S."/>
            <person name="Francino P."/>
            <person name="Keys D.N."/>
            <person name="Haga S."/>
            <person name="Hayashi H."/>
            <person name="Hino K."/>
            <person name="Imai K.S."/>
            <person name="Inaba K."/>
            <person name="Kano S."/>
            <person name="Kobayashi K."/>
            <person name="Kobayashi M."/>
            <person name="Lee B.I."/>
            <person name="Makabe K.W."/>
            <person name="Manohar C."/>
            <person name="Matassi G."/>
            <person name="Medina M."/>
            <person name="Mochizuki Y."/>
            <person name="Mount S."/>
            <person name="Morishita T."/>
            <person name="Miura S."/>
            <person name="Nakayama A."/>
            <person name="Nishizaka S."/>
            <person name="Nomoto H."/>
            <person name="Ohta F."/>
            <person name="Oishi K."/>
            <person name="Rigoutsos I."/>
            <person name="Sano M."/>
            <person name="Sasaki A."/>
            <person name="Sasakura Y."/>
            <person name="Shoguchi E."/>
            <person name="Shin-i T."/>
            <person name="Spagnuolo A."/>
            <person name="Stainier D."/>
            <person name="Suzuki M.M."/>
            <person name="Tassy O."/>
            <person name="Takatori N."/>
            <person name="Tokuoka M."/>
            <person name="Yagi K."/>
            <person name="Yoshizaki F."/>
            <person name="Wada S."/>
            <person name="Zhang C."/>
            <person name="Hyatt P.D."/>
            <person name="Larimer F."/>
            <person name="Detter C."/>
            <person name="Doggett N."/>
            <person name="Glavina T."/>
            <person name="Hawkins T."/>
            <person name="Richardson P."/>
            <person name="Lucas S."/>
            <person name="Kohara Y."/>
            <person name="Levine M."/>
            <person name="Satoh N."/>
            <person name="Rokhsar D.S."/>
        </authorList>
    </citation>
    <scope>NUCLEOTIDE SEQUENCE [LARGE SCALE GENOMIC DNA]</scope>
</reference>
<dbReference type="HOGENOM" id="CLU_2418634_0_0_1"/>
<proteinExistence type="predicted"/>
<organism evidence="1 2">
    <name type="scientific">Ciona intestinalis</name>
    <name type="common">Transparent sea squirt</name>
    <name type="synonym">Ascidia intestinalis</name>
    <dbReference type="NCBI Taxonomy" id="7719"/>
    <lineage>
        <taxon>Eukaryota</taxon>
        <taxon>Metazoa</taxon>
        <taxon>Chordata</taxon>
        <taxon>Tunicata</taxon>
        <taxon>Ascidiacea</taxon>
        <taxon>Phlebobranchia</taxon>
        <taxon>Cionidae</taxon>
        <taxon>Ciona</taxon>
    </lineage>
</organism>
<dbReference type="Ensembl" id="ENSCINT00000034841.1">
    <property type="protein sequence ID" value="ENSCINP00000033796.1"/>
    <property type="gene ID" value="ENSCING00000025159.1"/>
</dbReference>
<dbReference type="InParanoid" id="H2XVW2"/>